<dbReference type="CDD" id="cd02846">
    <property type="entry name" value="PAZ_argonaute_like"/>
    <property type="match status" value="1"/>
</dbReference>
<dbReference type="OrthoDB" id="10252740at2759"/>
<dbReference type="InterPro" id="IPR014811">
    <property type="entry name" value="ArgoL1"/>
</dbReference>
<comment type="similarity">
    <text evidence="1">Belongs to the argonaute family.</text>
</comment>
<dbReference type="InterPro" id="IPR032473">
    <property type="entry name" value="Argonaute_Mid_dom"/>
</dbReference>
<feature type="domain" description="PAZ" evidence="3">
    <location>
        <begin position="257"/>
        <end position="359"/>
    </location>
</feature>
<feature type="compositionally biased region" description="Basic and acidic residues" evidence="2">
    <location>
        <begin position="93"/>
        <end position="111"/>
    </location>
</feature>
<dbReference type="SUPFAM" id="SSF53098">
    <property type="entry name" value="Ribonuclease H-like"/>
    <property type="match status" value="1"/>
</dbReference>
<dbReference type="SUPFAM" id="SSF101690">
    <property type="entry name" value="PAZ domain"/>
    <property type="match status" value="1"/>
</dbReference>
<dbReference type="Pfam" id="PF16488">
    <property type="entry name" value="ArgoL2"/>
    <property type="match status" value="1"/>
</dbReference>
<dbReference type="InterPro" id="IPR003165">
    <property type="entry name" value="Piwi"/>
</dbReference>
<dbReference type="Pfam" id="PF16487">
    <property type="entry name" value="ArgoMid"/>
    <property type="match status" value="1"/>
</dbReference>
<dbReference type="SMART" id="SM00949">
    <property type="entry name" value="PAZ"/>
    <property type="match status" value="1"/>
</dbReference>
<evidence type="ECO:0000259" key="3">
    <source>
        <dbReference type="PROSITE" id="PS50821"/>
    </source>
</evidence>
<protein>
    <submittedName>
        <fullName evidence="5">4978_t:CDS:1</fullName>
    </submittedName>
</protein>
<dbReference type="Pfam" id="PF02171">
    <property type="entry name" value="Piwi"/>
    <property type="match status" value="1"/>
</dbReference>
<organism evidence="5 6">
    <name type="scientific">Ambispora leptoticha</name>
    <dbReference type="NCBI Taxonomy" id="144679"/>
    <lineage>
        <taxon>Eukaryota</taxon>
        <taxon>Fungi</taxon>
        <taxon>Fungi incertae sedis</taxon>
        <taxon>Mucoromycota</taxon>
        <taxon>Glomeromycotina</taxon>
        <taxon>Glomeromycetes</taxon>
        <taxon>Archaeosporales</taxon>
        <taxon>Ambisporaceae</taxon>
        <taxon>Ambispora</taxon>
    </lineage>
</organism>
<dbReference type="Gene3D" id="3.30.420.10">
    <property type="entry name" value="Ribonuclease H-like superfamily/Ribonuclease H"/>
    <property type="match status" value="1"/>
</dbReference>
<comment type="caution">
    <text evidence="5">The sequence shown here is derived from an EMBL/GenBank/DDBJ whole genome shotgun (WGS) entry which is preliminary data.</text>
</comment>
<dbReference type="GO" id="GO:0003723">
    <property type="term" value="F:RNA binding"/>
    <property type="evidence" value="ECO:0007669"/>
    <property type="project" value="InterPro"/>
</dbReference>
<dbReference type="Proteomes" id="UP000789508">
    <property type="component" value="Unassembled WGS sequence"/>
</dbReference>
<dbReference type="SMART" id="SM00950">
    <property type="entry name" value="Piwi"/>
    <property type="match status" value="1"/>
</dbReference>
<evidence type="ECO:0000313" key="6">
    <source>
        <dbReference type="Proteomes" id="UP000789508"/>
    </source>
</evidence>
<dbReference type="InterPro" id="IPR036085">
    <property type="entry name" value="PAZ_dom_sf"/>
</dbReference>
<dbReference type="Pfam" id="PF02170">
    <property type="entry name" value="PAZ"/>
    <property type="match status" value="1"/>
</dbReference>
<dbReference type="AlphaFoldDB" id="A0A9N9GIJ4"/>
<dbReference type="PROSITE" id="PS50822">
    <property type="entry name" value="PIWI"/>
    <property type="match status" value="1"/>
</dbReference>
<dbReference type="InterPro" id="IPR036397">
    <property type="entry name" value="RNaseH_sf"/>
</dbReference>
<name>A0A9N9GIJ4_9GLOM</name>
<dbReference type="Pfam" id="PF08699">
    <property type="entry name" value="ArgoL1"/>
    <property type="match status" value="1"/>
</dbReference>
<sequence>MTSQQQKGGIKLTDFVLRPSLGKAGKPTRVRTNFFEVTNLPDINVIHYDVTITPDVPPAINKRVYKHFEDQWLVSTKPVFDGRKNLFSPKPLSFDEGKKSEGKKSEAKDSDATNFDIILPEDDGMTSAKRAPRKFSIKLKKVGVITMEELHRFLQSKTAKTENCLTAIQVLDVLIRHQPSMKAAMADHRPKYVTVGRSFYTPEGSQALYGGVEVWQGYYQSVRPTQNKMMINIDLSATAFYESGNLVQMVVKLLGKRSADDLRRGIQDRDRVKIEKSLKNLKIKVTHRGEAVAKRRFKITKLTPKSAAETKFDQGENGVTDVASYFNKQYRIRLNHPYLPCVTVKKDMHYPMEVCEVVEGQRVLKKLNDRQTADMIKFTCQPPHMRANKIKQGLEILSYRSNEYLKQFGMSVSSEMAVVQARILPTPTLKYHPSSRDHTIVPRDGAWNLRDKKLAAGATLTSWSVVVFASEREQVVQNFVRELVNTCSETGMNVTNKQPPISIAGNQRDIENTLKQAWQKAGNAVKAQPQLIVCILPNTQTSLYASIKRVSDTILGVATQCIQSRHMMQAKKQYCANVCLKMNVKLGGYNVHLLPNQVPFISEKPTIVMGADVTHPSPGSVGRPSIAAVCGSLDPKTTKYSASIRIQAGRTEIIAELANMVKELLKNFYKASGKKPERILFYRDGVSEGQFEQVLEFEIKAIKEACKSLDSNYNPRVTFVVVQKRHHARFFPIDNKDAERSGNCLPGTVVESGITHPFEFDFYLQSHSGLQGTSRPCHYHVIYDENLFTPDSLQSLSYNLCYLYARCTRSVSLVTPVYYAHLVCSRARFHSRDDTFSEFSDSADDGIGAAASFSAVKPELARNSMYETHTTGLGVWLVTSVVKQELESFKIQHNLVKGTRFVKIAATPKESRIYRNFMKHFKLPSDQSKTNAGTAQSHTNLFYDTTFLKENNTPEFLFGTEIYHNVIIFVEAHNAMKWIDKSLRKAFSWNDRHVRFDNRFDPNDPKFKESPSTIVLIQNVYSVWIVLVASVLNWGIMCGNNTLNVAEMLIAISGFLTVADLFRINNAIEFENARKLWEDYYIKIESSNPYEAIANENWCVVYLKVSWMPTMLPRTILELCIEWDGPDHHNEYGTGVWMKDNVHQIE</sequence>
<dbReference type="InterPro" id="IPR012337">
    <property type="entry name" value="RNaseH-like_sf"/>
</dbReference>
<dbReference type="InterPro" id="IPR003100">
    <property type="entry name" value="PAZ_dom"/>
</dbReference>
<dbReference type="Pfam" id="PF16486">
    <property type="entry name" value="ArgoN"/>
    <property type="match status" value="1"/>
</dbReference>
<evidence type="ECO:0000256" key="1">
    <source>
        <dbReference type="RuleBase" id="RU361178"/>
    </source>
</evidence>
<dbReference type="PROSITE" id="PS50821">
    <property type="entry name" value="PAZ"/>
    <property type="match status" value="1"/>
</dbReference>
<dbReference type="Gene3D" id="2.170.260.10">
    <property type="entry name" value="paz domain"/>
    <property type="match status" value="1"/>
</dbReference>
<evidence type="ECO:0000313" key="5">
    <source>
        <dbReference type="EMBL" id="CAG8604515.1"/>
    </source>
</evidence>
<dbReference type="InterPro" id="IPR032472">
    <property type="entry name" value="ArgoL2"/>
</dbReference>
<feature type="region of interest" description="Disordered" evidence="2">
    <location>
        <begin position="91"/>
        <end position="112"/>
    </location>
</feature>
<reference evidence="5" key="1">
    <citation type="submission" date="2021-06" db="EMBL/GenBank/DDBJ databases">
        <authorList>
            <person name="Kallberg Y."/>
            <person name="Tangrot J."/>
            <person name="Rosling A."/>
        </authorList>
    </citation>
    <scope>NUCLEOTIDE SEQUENCE</scope>
    <source>
        <strain evidence="5">FL130A</strain>
    </source>
</reference>
<feature type="domain" description="Piwi" evidence="4">
    <location>
        <begin position="531"/>
        <end position="832"/>
    </location>
</feature>
<gene>
    <name evidence="5" type="ORF">ALEPTO_LOCUS8289</name>
</gene>
<proteinExistence type="inferred from homology"/>
<dbReference type="CDD" id="cd04657">
    <property type="entry name" value="Piwi_ago-like"/>
    <property type="match status" value="1"/>
</dbReference>
<keyword evidence="6" id="KW-1185">Reference proteome</keyword>
<dbReference type="PANTHER" id="PTHR22891">
    <property type="entry name" value="EUKARYOTIC TRANSLATION INITIATION FACTOR 2C"/>
    <property type="match status" value="1"/>
</dbReference>
<dbReference type="InterPro" id="IPR045246">
    <property type="entry name" value="Piwi_ago-like"/>
</dbReference>
<evidence type="ECO:0000259" key="4">
    <source>
        <dbReference type="PROSITE" id="PS50822"/>
    </source>
</evidence>
<accession>A0A9N9GIJ4</accession>
<dbReference type="SMART" id="SM01163">
    <property type="entry name" value="DUF1785"/>
    <property type="match status" value="1"/>
</dbReference>
<evidence type="ECO:0000256" key="2">
    <source>
        <dbReference type="SAM" id="MobiDB-lite"/>
    </source>
</evidence>
<dbReference type="EMBL" id="CAJVPS010004506">
    <property type="protein sequence ID" value="CAG8604515.1"/>
    <property type="molecule type" value="Genomic_DNA"/>
</dbReference>
<dbReference type="Gene3D" id="3.40.50.2300">
    <property type="match status" value="1"/>
</dbReference>
<dbReference type="InterPro" id="IPR032474">
    <property type="entry name" value="Argonaute_N"/>
</dbReference>